<accession>A0A6J4A3N6</accession>
<dbReference type="AlphaFoldDB" id="A0A6J4A3N6"/>
<evidence type="ECO:0000313" key="1">
    <source>
        <dbReference type="EMBL" id="BBJ77717.1"/>
    </source>
</evidence>
<sequence>MERVKSIINQKGLIRVEHGKHGSRAFLWLEPEMKRYLGYEGTYAKAIEVTVRPFCCVICNQQCAMQSLSFGDEKKDMGAEWLMHKQTHTEISGVLICENCRPGLPKLRIDSYKVSGNFGERCGCTWDGTVLWSCMVCKAKERTLMSSRSVWETLRVLKPLGLFQEGIMTRFSRHPYIGMREHEREAFLGARMPMVPKNGKGTRNKTLLGKEDFAREIKRQDREKDLSFTDIESMRWELSLWTQPILRCFPVVDPKQGSRGKVAWIYVKIGDQWQVRSWGHLAVELVQGSGWLNSPPYEKDFRATQPRSNVTKEKRKSTRKEKFVQLTVSLVKDLDKHKIWCPEDETYKFVSYYDNEQITEVPSETFTVVMHFKLNVLSCSHPDYDWIGGLEVELHDKQPEIKVIKKGIFRRTRRLITGPQN</sequence>
<protein>
    <submittedName>
        <fullName evidence="1">Uncharacterized protein</fullName>
    </submittedName>
</protein>
<organism evidence="1">
    <name type="scientific">Carassius auratus auratus</name>
    <name type="common">gold crucian carp</name>
    <dbReference type="NCBI Taxonomy" id="145527"/>
    <lineage>
        <taxon>Eukaryota</taxon>
        <taxon>Metazoa</taxon>
        <taxon>Chordata</taxon>
        <taxon>Craniata</taxon>
        <taxon>Vertebrata</taxon>
        <taxon>Euteleostomi</taxon>
        <taxon>Actinopterygii</taxon>
        <taxon>Neopterygii</taxon>
        <taxon>Teleostei</taxon>
        <taxon>Ostariophysi</taxon>
        <taxon>Cypriniformes</taxon>
        <taxon>Cyprinidae</taxon>
        <taxon>Cyprininae</taxon>
        <taxon>Carassius</taxon>
    </lineage>
</organism>
<name>A0A6J4A3N6_CARAU</name>
<reference evidence="1" key="1">
    <citation type="journal article" date="2020" name="Curr. Biol.">
        <title>The Genetic Basis of Morphological Diversity in Domesticated Goldfish.</title>
        <authorList>
            <person name="Kon T."/>
            <person name="Omori Y."/>
            <person name="Fukuta K."/>
            <person name="Wada H."/>
            <person name="Watanabe M."/>
            <person name="Chen Z."/>
            <person name="Iwasaki M."/>
            <person name="Mishina T."/>
            <person name="Matsuzaki S.S."/>
            <person name="Yoshihara D."/>
            <person name="Arakawa J."/>
            <person name="Kawakami K."/>
            <person name="Toyoda A."/>
            <person name="Burgess S.M."/>
            <person name="Noguchi H."/>
            <person name="Furukawa T."/>
        </authorList>
    </citation>
    <scope>NUCLEOTIDE SEQUENCE</scope>
</reference>
<dbReference type="EMBL" id="LC471609">
    <property type="protein sequence ID" value="BBJ77717.1"/>
    <property type="molecule type" value="Genomic_DNA"/>
</dbReference>
<proteinExistence type="predicted"/>